<evidence type="ECO:0000313" key="2">
    <source>
        <dbReference type="EMBL" id="RKO94814.1"/>
    </source>
</evidence>
<dbReference type="AlphaFoldDB" id="A0A4P9WP70"/>
<feature type="compositionally biased region" description="Basic residues" evidence="1">
    <location>
        <begin position="215"/>
        <end position="227"/>
    </location>
</feature>
<dbReference type="Proteomes" id="UP000269721">
    <property type="component" value="Unassembled WGS sequence"/>
</dbReference>
<feature type="compositionally biased region" description="Polar residues" evidence="1">
    <location>
        <begin position="129"/>
        <end position="141"/>
    </location>
</feature>
<protein>
    <submittedName>
        <fullName evidence="2">Uncharacterized protein</fullName>
    </submittedName>
</protein>
<evidence type="ECO:0000313" key="3">
    <source>
        <dbReference type="Proteomes" id="UP000269721"/>
    </source>
</evidence>
<name>A0A4P9WP70_9FUNG</name>
<gene>
    <name evidence="2" type="ORF">BDK51DRAFT_32696</name>
</gene>
<feature type="region of interest" description="Disordered" evidence="1">
    <location>
        <begin position="118"/>
        <end position="141"/>
    </location>
</feature>
<sequence>MSLLSSEELKNASFINMFKVVATLKNHKSLGKDIQNLYNNLPTSMNSVLITTTVKKWNGILECSNQGIVLYVPDSSCEIDGHHRICRGSKLDGRVFTYWINTTWFPIYKWRDKGDSDGESPGRYHPYARSQTLSRRSTGSSYTEAVAVSEAEAKRDGFTDSKDEMDAAVTDVDQDGEYVVVRLGRQAPKGKLLRGWKQTRIERWLAGPKGMTSRKPQRSARLSRKKQQQGLPTMSAASDCSTIVSEAPDAQWESFDSCIWTPSVSSSPTIISPTTISAQTISPTLILAPTISTPTPMALTWSQDQLPQSLEFNPVPMDFNMLPMVPNQPATPLSMMAANPYGLGEYGIMGMGMGNMGGGWMLGNGFNGLLPQLQLIVTQCIIHGRWYFYG</sequence>
<feature type="compositionally biased region" description="Polar residues" evidence="1">
    <location>
        <begin position="228"/>
        <end position="237"/>
    </location>
</feature>
<accession>A0A4P9WP70</accession>
<proteinExistence type="predicted"/>
<reference evidence="3" key="1">
    <citation type="journal article" date="2018" name="Nat. Microbiol.">
        <title>Leveraging single-cell genomics to expand the fungal tree of life.</title>
        <authorList>
            <person name="Ahrendt S.R."/>
            <person name="Quandt C.A."/>
            <person name="Ciobanu D."/>
            <person name="Clum A."/>
            <person name="Salamov A."/>
            <person name="Andreopoulos B."/>
            <person name="Cheng J.F."/>
            <person name="Woyke T."/>
            <person name="Pelin A."/>
            <person name="Henrissat B."/>
            <person name="Reynolds N.K."/>
            <person name="Benny G.L."/>
            <person name="Smith M.E."/>
            <person name="James T.Y."/>
            <person name="Grigoriev I.V."/>
        </authorList>
    </citation>
    <scope>NUCLEOTIDE SEQUENCE [LARGE SCALE GENOMIC DNA]</scope>
</reference>
<organism evidence="2 3">
    <name type="scientific">Blyttiomyces helicus</name>
    <dbReference type="NCBI Taxonomy" id="388810"/>
    <lineage>
        <taxon>Eukaryota</taxon>
        <taxon>Fungi</taxon>
        <taxon>Fungi incertae sedis</taxon>
        <taxon>Chytridiomycota</taxon>
        <taxon>Chytridiomycota incertae sedis</taxon>
        <taxon>Chytridiomycetes</taxon>
        <taxon>Chytridiomycetes incertae sedis</taxon>
        <taxon>Blyttiomyces</taxon>
    </lineage>
</organism>
<evidence type="ECO:0000256" key="1">
    <source>
        <dbReference type="SAM" id="MobiDB-lite"/>
    </source>
</evidence>
<dbReference type="EMBL" id="KZ993815">
    <property type="protein sequence ID" value="RKO94814.1"/>
    <property type="molecule type" value="Genomic_DNA"/>
</dbReference>
<feature type="region of interest" description="Disordered" evidence="1">
    <location>
        <begin position="207"/>
        <end position="237"/>
    </location>
</feature>
<keyword evidence="3" id="KW-1185">Reference proteome</keyword>